<evidence type="ECO:0000313" key="3">
    <source>
        <dbReference type="Proteomes" id="UP000237889"/>
    </source>
</evidence>
<dbReference type="InterPro" id="IPR011576">
    <property type="entry name" value="Pyridox_Oxase_N"/>
</dbReference>
<feature type="domain" description="Pyridoxamine 5'-phosphate oxidase N-terminal" evidence="1">
    <location>
        <begin position="34"/>
        <end position="154"/>
    </location>
</feature>
<dbReference type="OrthoDB" id="9790331at2"/>
<protein>
    <submittedName>
        <fullName evidence="2">Pyridoxamine 5'-phosphate oxidase</fullName>
    </submittedName>
</protein>
<dbReference type="PANTHER" id="PTHR42815:SF2">
    <property type="entry name" value="FAD-BINDING, PUTATIVE (AFU_ORTHOLOGUE AFUA_6G07600)-RELATED"/>
    <property type="match status" value="1"/>
</dbReference>
<reference evidence="2 3" key="1">
    <citation type="submission" date="2018-03" db="EMBL/GenBank/DDBJ databases">
        <title>Genome sequencing of Phreatobacter sp.</title>
        <authorList>
            <person name="Kim S.-J."/>
            <person name="Heo J."/>
            <person name="Kwon S.-W."/>
        </authorList>
    </citation>
    <scope>NUCLEOTIDE SEQUENCE [LARGE SCALE GENOMIC DNA]</scope>
    <source>
        <strain evidence="2 3">S-12</strain>
    </source>
</reference>
<dbReference type="AlphaFoldDB" id="A0A2S0N852"/>
<dbReference type="SUPFAM" id="SSF50475">
    <property type="entry name" value="FMN-binding split barrel"/>
    <property type="match status" value="1"/>
</dbReference>
<accession>A0A2S0N852</accession>
<dbReference type="EMBL" id="CP027668">
    <property type="protein sequence ID" value="AVO44332.1"/>
    <property type="molecule type" value="Genomic_DNA"/>
</dbReference>
<dbReference type="Pfam" id="PF01243">
    <property type="entry name" value="PNPOx_N"/>
    <property type="match status" value="1"/>
</dbReference>
<dbReference type="RefSeq" id="WP_106747662.1">
    <property type="nucleotide sequence ID" value="NZ_CP027668.1"/>
</dbReference>
<dbReference type="NCBIfam" id="TIGR04025">
    <property type="entry name" value="PPOX_FMN_DR2398"/>
    <property type="match status" value="1"/>
</dbReference>
<dbReference type="Proteomes" id="UP000237889">
    <property type="component" value="Chromosome"/>
</dbReference>
<dbReference type="Gene3D" id="2.30.110.10">
    <property type="entry name" value="Electron Transport, Fmn-binding Protein, Chain A"/>
    <property type="match status" value="1"/>
</dbReference>
<dbReference type="PANTHER" id="PTHR42815">
    <property type="entry name" value="FAD-BINDING, PUTATIVE (AFU_ORTHOLOGUE AFUA_6G07600)-RELATED"/>
    <property type="match status" value="1"/>
</dbReference>
<evidence type="ECO:0000313" key="2">
    <source>
        <dbReference type="EMBL" id="AVO44332.1"/>
    </source>
</evidence>
<proteinExistence type="predicted"/>
<dbReference type="KEGG" id="phr:C6569_04240"/>
<name>A0A2S0N852_9HYPH</name>
<dbReference type="InterPro" id="IPR012349">
    <property type="entry name" value="Split_barrel_FMN-bd"/>
</dbReference>
<organism evidence="2 3">
    <name type="scientific">Phreatobacter cathodiphilus</name>
    <dbReference type="NCBI Taxonomy" id="1868589"/>
    <lineage>
        <taxon>Bacteria</taxon>
        <taxon>Pseudomonadati</taxon>
        <taxon>Pseudomonadota</taxon>
        <taxon>Alphaproteobacteria</taxon>
        <taxon>Hyphomicrobiales</taxon>
        <taxon>Phreatobacteraceae</taxon>
        <taxon>Phreatobacter</taxon>
    </lineage>
</organism>
<gene>
    <name evidence="2" type="ORF">C6569_04240</name>
</gene>
<evidence type="ECO:0000259" key="1">
    <source>
        <dbReference type="Pfam" id="PF01243"/>
    </source>
</evidence>
<sequence length="207" mass="22681">MSDGVAQICGVDELRQVYDQPAETVTKKILDRLDAHCRRFIALSPYLTVASTSANGTDCSPRGDEPGFVRVVDDRTLLLPDRRGNNLLDTLQNVLARPDVGLLFLVPGLTETLRVNGKARIVTDPQVLQSMAIKGKIVPSSAMEIAVEQVYFHCGRSILRADLWNPDKRVGRDAFPMLGTVLADQVAGVDAEATNKRLEIAYTTALY</sequence>
<dbReference type="InterPro" id="IPR024029">
    <property type="entry name" value="Pyridox_Oxase_FMN-dep"/>
</dbReference>
<keyword evidence="3" id="KW-1185">Reference proteome</keyword>